<evidence type="ECO:0000256" key="1">
    <source>
        <dbReference type="ARBA" id="ARBA00001936"/>
    </source>
</evidence>
<keyword evidence="8 11" id="KW-0694">RNA-binding</keyword>
<evidence type="ECO:0000256" key="9">
    <source>
        <dbReference type="ARBA" id="ARBA00023211"/>
    </source>
</evidence>
<comment type="subunit">
    <text evidence="3 11">Monomer.</text>
</comment>
<comment type="similarity">
    <text evidence="2 11">Belongs to the ENDOU family.</text>
</comment>
<dbReference type="PANTHER" id="PTHR12439">
    <property type="entry name" value="PLACENTAL PROTEIN 11-RELATED"/>
    <property type="match status" value="1"/>
</dbReference>
<evidence type="ECO:0000259" key="13">
    <source>
        <dbReference type="PROSITE" id="PS51959"/>
    </source>
</evidence>
<feature type="region of interest" description="Disordered" evidence="12">
    <location>
        <begin position="107"/>
        <end position="224"/>
    </location>
</feature>
<evidence type="ECO:0000256" key="10">
    <source>
        <dbReference type="ARBA" id="ARBA00023239"/>
    </source>
</evidence>
<dbReference type="PROSITE" id="PS51959">
    <property type="entry name" value="ENDOU"/>
    <property type="match status" value="1"/>
</dbReference>
<evidence type="ECO:0000256" key="2">
    <source>
        <dbReference type="ARBA" id="ARBA00010168"/>
    </source>
</evidence>
<dbReference type="GO" id="GO:0046872">
    <property type="term" value="F:metal ion binding"/>
    <property type="evidence" value="ECO:0007669"/>
    <property type="project" value="UniProtKB-UniRule"/>
</dbReference>
<evidence type="ECO:0000256" key="5">
    <source>
        <dbReference type="ARBA" id="ARBA00022723"/>
    </source>
</evidence>
<feature type="signal peptide" evidence="11">
    <location>
        <begin position="1"/>
        <end position="25"/>
    </location>
</feature>
<organism evidence="14">
    <name type="scientific">Culicoides sonorensis</name>
    <name type="common">Biting midge</name>
    <dbReference type="NCBI Taxonomy" id="179676"/>
    <lineage>
        <taxon>Eukaryota</taxon>
        <taxon>Metazoa</taxon>
        <taxon>Ecdysozoa</taxon>
        <taxon>Arthropoda</taxon>
        <taxon>Hexapoda</taxon>
        <taxon>Insecta</taxon>
        <taxon>Pterygota</taxon>
        <taxon>Neoptera</taxon>
        <taxon>Endopterygota</taxon>
        <taxon>Diptera</taxon>
        <taxon>Nematocera</taxon>
        <taxon>Chironomoidea</taxon>
        <taxon>Ceratopogonidae</taxon>
        <taxon>Ceratopogoninae</taxon>
        <taxon>Culicoides</taxon>
        <taxon>Monoculicoides</taxon>
    </lineage>
</organism>
<proteinExistence type="inferred from homology"/>
<comment type="cofactor">
    <cofactor evidence="1 11">
        <name>Mn(2+)</name>
        <dbReference type="ChEBI" id="CHEBI:29035"/>
    </cofactor>
</comment>
<feature type="compositionally biased region" description="Low complexity" evidence="12">
    <location>
        <begin position="133"/>
        <end position="167"/>
    </location>
</feature>
<protein>
    <submittedName>
        <fullName evidence="14">CSON000496 protein</fullName>
    </submittedName>
</protein>
<dbReference type="OMA" id="FNNYEQD"/>
<keyword evidence="6 11" id="KW-0255">Endonuclease</keyword>
<dbReference type="PANTHER" id="PTHR12439:SF42">
    <property type="entry name" value="ENDORIBONUCLEASE-RELATED"/>
    <property type="match status" value="1"/>
</dbReference>
<dbReference type="GO" id="GO:0003723">
    <property type="term" value="F:RNA binding"/>
    <property type="evidence" value="ECO:0007669"/>
    <property type="project" value="UniProtKB-UniRule"/>
</dbReference>
<keyword evidence="10" id="KW-0456">Lyase</keyword>
<dbReference type="CDD" id="cd21159">
    <property type="entry name" value="XendoU"/>
    <property type="match status" value="1"/>
</dbReference>
<feature type="compositionally biased region" description="Polar residues" evidence="12">
    <location>
        <begin position="107"/>
        <end position="132"/>
    </location>
</feature>
<gene>
    <name evidence="14" type="primary">CSON000496</name>
</gene>
<dbReference type="GO" id="GO:0004521">
    <property type="term" value="F:RNA endonuclease activity"/>
    <property type="evidence" value="ECO:0007669"/>
    <property type="project" value="UniProtKB-UniRule"/>
</dbReference>
<feature type="compositionally biased region" description="Low complexity" evidence="12">
    <location>
        <begin position="205"/>
        <end position="219"/>
    </location>
</feature>
<evidence type="ECO:0000256" key="4">
    <source>
        <dbReference type="ARBA" id="ARBA00022722"/>
    </source>
</evidence>
<evidence type="ECO:0000256" key="11">
    <source>
        <dbReference type="RuleBase" id="RU367085"/>
    </source>
</evidence>
<feature type="domain" description="EndoU" evidence="13">
    <location>
        <begin position="226"/>
        <end position="493"/>
    </location>
</feature>
<evidence type="ECO:0000256" key="3">
    <source>
        <dbReference type="ARBA" id="ARBA00011245"/>
    </source>
</evidence>
<evidence type="ECO:0000313" key="15">
    <source>
        <dbReference type="EMBL" id="SSX28801.1"/>
    </source>
</evidence>
<reference evidence="15" key="2">
    <citation type="submission" date="2018-07" db="EMBL/GenBank/DDBJ databases">
        <authorList>
            <person name="Quirk P.G."/>
            <person name="Krulwich T.A."/>
        </authorList>
    </citation>
    <scope>NUCLEOTIDE SEQUENCE</scope>
</reference>
<dbReference type="InterPro" id="IPR018998">
    <property type="entry name" value="EndoU_C"/>
</dbReference>
<feature type="compositionally biased region" description="Low complexity" evidence="12">
    <location>
        <begin position="177"/>
        <end position="192"/>
    </location>
</feature>
<keyword evidence="9 11" id="KW-0464">Manganese</keyword>
<dbReference type="InterPro" id="IPR037227">
    <property type="entry name" value="EndoU-like"/>
</dbReference>
<evidence type="ECO:0000256" key="8">
    <source>
        <dbReference type="ARBA" id="ARBA00022884"/>
    </source>
</evidence>
<name>A0A336L5G4_CULSO</name>
<dbReference type="Pfam" id="PF09412">
    <property type="entry name" value="XendoU"/>
    <property type="match status" value="1"/>
</dbReference>
<evidence type="ECO:0000313" key="14">
    <source>
        <dbReference type="EMBL" id="SSX08890.1"/>
    </source>
</evidence>
<sequence length="493" mass="54249">MHFYSAFTVLIGILWICLVSNSVLGQNWQDLSHRDIDIQSFNYNPQPDPNVYKKTSTSTTTVAPESTTAKKGGFFSGFKKIFGGGSKSTEAPVASTTTTIKPRVQVQPSSTTAKSTVTQASSTPSTKIQSVVTPSSTIISQVPTSSVTSTTVKSKVTPTTSRTTTTTDEWPALPPAGGNNNRNKNQGQNKKGSTTQQPPAVQFIPGGPTTPKSTGPSSTVRPGVTSDQELATLSEALFNKDTNNAYRYVTPNYQGRTQSSVTGDEAPQKLLSLDENHVFAIPTVEKFRVLFNNYERDASVNEYITPLERKEENEFLDAVLATSVMRHAMNFLQQKGIVGPDPAKQREELKTIWFNMYSRGGGKIGSSGFEHVFVSEIKNGTLSGLHNWLYYYDEEKAGRIDYKGYMKKLSLGNKADILKLRMCVHVGNQICKPTNSLFIGTSPELEMALYTICFEVRPDQDCPLAYNGKTFNIKTHTFRYRGKNLIGSAFVEI</sequence>
<accession>A0A336L5G4</accession>
<dbReference type="GO" id="GO:0016787">
    <property type="term" value="F:hydrolase activity"/>
    <property type="evidence" value="ECO:0007669"/>
    <property type="project" value="UniProtKB-KW"/>
</dbReference>
<dbReference type="EMBL" id="UFQT01001083">
    <property type="protein sequence ID" value="SSX28801.1"/>
    <property type="molecule type" value="Genomic_DNA"/>
</dbReference>
<reference evidence="14" key="1">
    <citation type="submission" date="2018-04" db="EMBL/GenBank/DDBJ databases">
        <authorList>
            <person name="Go L.Y."/>
            <person name="Mitchell J.A."/>
        </authorList>
    </citation>
    <scope>NUCLEOTIDE SEQUENCE</scope>
    <source>
        <tissue evidence="14">Whole organism</tissue>
    </source>
</reference>
<dbReference type="GO" id="GO:0016829">
    <property type="term" value="F:lyase activity"/>
    <property type="evidence" value="ECO:0007669"/>
    <property type="project" value="UniProtKB-KW"/>
</dbReference>
<evidence type="ECO:0000256" key="12">
    <source>
        <dbReference type="SAM" id="MobiDB-lite"/>
    </source>
</evidence>
<dbReference type="AlphaFoldDB" id="A0A336L5G4"/>
<dbReference type="VEuPathDB" id="VectorBase:CSON000496"/>
<keyword evidence="4 11" id="KW-0540">Nuclease</keyword>
<keyword evidence="7 11" id="KW-0378">Hydrolase</keyword>
<evidence type="ECO:0000256" key="6">
    <source>
        <dbReference type="ARBA" id="ARBA00022759"/>
    </source>
</evidence>
<dbReference type="EMBL" id="UFQS01001083">
    <property type="protein sequence ID" value="SSX08890.1"/>
    <property type="molecule type" value="Genomic_DNA"/>
</dbReference>
<dbReference type="SUPFAM" id="SSF142877">
    <property type="entry name" value="EndoU-like"/>
    <property type="match status" value="1"/>
</dbReference>
<dbReference type="InterPro" id="IPR039787">
    <property type="entry name" value="ENDOU"/>
</dbReference>
<evidence type="ECO:0000256" key="7">
    <source>
        <dbReference type="ARBA" id="ARBA00022801"/>
    </source>
</evidence>
<keyword evidence="5 11" id="KW-0479">Metal-binding</keyword>
<feature type="chain" id="PRO_5033858583" evidence="11">
    <location>
        <begin position="26"/>
        <end position="493"/>
    </location>
</feature>
<keyword evidence="11" id="KW-0732">Signal</keyword>